<dbReference type="InterPro" id="IPR011990">
    <property type="entry name" value="TPR-like_helical_dom_sf"/>
</dbReference>
<protein>
    <recommendedName>
        <fullName evidence="3">Sel1 repeat family protein</fullName>
    </recommendedName>
</protein>
<dbReference type="Proteomes" id="UP000745663">
    <property type="component" value="Unassembled WGS sequence"/>
</dbReference>
<evidence type="ECO:0008006" key="3">
    <source>
        <dbReference type="Google" id="ProtNLM"/>
    </source>
</evidence>
<dbReference type="SUPFAM" id="SSF81901">
    <property type="entry name" value="HCP-like"/>
    <property type="match status" value="1"/>
</dbReference>
<reference evidence="1 2" key="1">
    <citation type="submission" date="2020-08" db="EMBL/GenBank/DDBJ databases">
        <title>Description of novel Pseudomonas species.</title>
        <authorList>
            <person name="Duman M."/>
            <person name="Mulet M."/>
            <person name="Altun S."/>
            <person name="Saticioglu I.B."/>
            <person name="Lalucat J."/>
            <person name="Garcia-Valdes E."/>
        </authorList>
    </citation>
    <scope>NUCLEOTIDE SEQUENCE [LARGE SCALE GENOMIC DNA]</scope>
    <source>
        <strain evidence="1 2">P66</strain>
    </source>
</reference>
<name>A0ABS2BZE6_9PSED</name>
<gene>
    <name evidence="1" type="ORF">H8F21_15655</name>
</gene>
<evidence type="ECO:0000313" key="2">
    <source>
        <dbReference type="Proteomes" id="UP000745663"/>
    </source>
</evidence>
<evidence type="ECO:0000313" key="1">
    <source>
        <dbReference type="EMBL" id="MBM5459003.1"/>
    </source>
</evidence>
<dbReference type="RefSeq" id="WP_203584915.1">
    <property type="nucleotide sequence ID" value="NZ_JACOPV010000009.1"/>
</dbReference>
<proteinExistence type="predicted"/>
<dbReference type="EMBL" id="JACOPV010000009">
    <property type="protein sequence ID" value="MBM5459003.1"/>
    <property type="molecule type" value="Genomic_DNA"/>
</dbReference>
<comment type="caution">
    <text evidence="1">The sequence shown here is derived from an EMBL/GenBank/DDBJ whole genome shotgun (WGS) entry which is preliminary data.</text>
</comment>
<accession>A0ABS2BZE6</accession>
<sequence>MSLATTFETANNLGVLTKAWLSHVKAVLKANPVDIGVKLQLDSAASVVAPAALVASVVRHSGISLRQEPVRVLLIGSDPLIRFDKSKWASLAGDMLGAPGAVEILLTVDEEADSEFSKLATALGLKPCGLLTHDDAISGGGPQVDLAIWVHPAGESSDAAEALNATTAIAMASERGVPTFAVSFNEVDLHAQNFLIHGKAWQLVPLGGAIERGAKSVNKFAISTSDLGVEGGWAAILSKLEFTTPTTNAEEIALVRTAMRLVCAEGALHSSWTLGQRINGVAFNRIIPLGLLGNMAIDPQVGHVFQQDEDSKELRLIGHLWQDSLTVIPTSKRDLLLWACGIKLAFQTELPKEDARRKEAVESLEEGYEAGVVAAGVALARCYETSKAEGSSVKAEQWHRKVGDRHPLSAYSLAYKALDDEDFTAAEHHLRAAAAFGYPVAMADLGKLLCSSDRSDEGLNLLADAAALKDVEANYELGEVSAKEGELQAALEHLRHAWTYGHAEAAALAAQVVQYMLEQGIGKRSLVKREAKEIAAYQKKLDRRLAANAA</sequence>
<organism evidence="1 2">
    <name type="scientific">Pseudomonas arcuscaelestis</name>
    <dbReference type="NCBI Taxonomy" id="2710591"/>
    <lineage>
        <taxon>Bacteria</taxon>
        <taxon>Pseudomonadati</taxon>
        <taxon>Pseudomonadota</taxon>
        <taxon>Gammaproteobacteria</taxon>
        <taxon>Pseudomonadales</taxon>
        <taxon>Pseudomonadaceae</taxon>
        <taxon>Pseudomonas</taxon>
    </lineage>
</organism>
<dbReference type="Gene3D" id="1.25.40.10">
    <property type="entry name" value="Tetratricopeptide repeat domain"/>
    <property type="match status" value="1"/>
</dbReference>
<keyword evidence="2" id="KW-1185">Reference proteome</keyword>